<evidence type="ECO:0000313" key="2">
    <source>
        <dbReference type="Proteomes" id="UP001732700"/>
    </source>
</evidence>
<accession>A0ACD5YAS0</accession>
<name>A0ACD5YAS0_AVESA</name>
<evidence type="ECO:0000313" key="1">
    <source>
        <dbReference type="EnsemblPlants" id="AVESA.00010b.r2.5DG0941030.1.CDS"/>
    </source>
</evidence>
<reference evidence="1" key="1">
    <citation type="submission" date="2021-05" db="EMBL/GenBank/DDBJ databases">
        <authorList>
            <person name="Scholz U."/>
            <person name="Mascher M."/>
            <person name="Fiebig A."/>
        </authorList>
    </citation>
    <scope>NUCLEOTIDE SEQUENCE [LARGE SCALE GENOMIC DNA]</scope>
</reference>
<reference evidence="1" key="2">
    <citation type="submission" date="2025-09" db="UniProtKB">
        <authorList>
            <consortium name="EnsemblPlants"/>
        </authorList>
    </citation>
    <scope>IDENTIFICATION</scope>
</reference>
<protein>
    <submittedName>
        <fullName evidence="1">Uncharacterized protein</fullName>
    </submittedName>
</protein>
<organism evidence="1 2">
    <name type="scientific">Avena sativa</name>
    <name type="common">Oat</name>
    <dbReference type="NCBI Taxonomy" id="4498"/>
    <lineage>
        <taxon>Eukaryota</taxon>
        <taxon>Viridiplantae</taxon>
        <taxon>Streptophyta</taxon>
        <taxon>Embryophyta</taxon>
        <taxon>Tracheophyta</taxon>
        <taxon>Spermatophyta</taxon>
        <taxon>Magnoliopsida</taxon>
        <taxon>Liliopsida</taxon>
        <taxon>Poales</taxon>
        <taxon>Poaceae</taxon>
        <taxon>BOP clade</taxon>
        <taxon>Pooideae</taxon>
        <taxon>Poodae</taxon>
        <taxon>Poeae</taxon>
        <taxon>Poeae Chloroplast Group 1 (Aveneae type)</taxon>
        <taxon>Aveninae</taxon>
        <taxon>Avena</taxon>
    </lineage>
</organism>
<proteinExistence type="predicted"/>
<sequence length="259" mass="28587">MKPAAVRSSSLLVLALVLSLPFASRGEEVRSSDGGGRPYLFGEESFREWTRTPYGRFSVLERFDHELLGVPVGNYRVAVLEAAPRAFLQPRHYDADAILYVMEGEGVVGLLREGKREPFCVREGDVMVIPAGSIVYSTNTHQAKLLQAVMLFNPVSTPGVIYQASEEQIRALSRSCSRGRDSDEELKPCSLPTQGPRYSNNHGTMHVITINECRQLRDLDIEVGFANMNPGSMLAPTYTTRSTRIALVAEGSGYFEIAV</sequence>
<keyword evidence="2" id="KW-1185">Reference proteome</keyword>
<dbReference type="Proteomes" id="UP001732700">
    <property type="component" value="Chromosome 5D"/>
</dbReference>
<dbReference type="EnsemblPlants" id="AVESA.00010b.r2.5DG0941030.1">
    <property type="protein sequence ID" value="AVESA.00010b.r2.5DG0941030.1.CDS"/>
    <property type="gene ID" value="AVESA.00010b.r2.5DG0941030"/>
</dbReference>